<dbReference type="Proteomes" id="UP000230767">
    <property type="component" value="Unassembled WGS sequence"/>
</dbReference>
<proteinExistence type="predicted"/>
<evidence type="ECO:0000313" key="2">
    <source>
        <dbReference type="EMBL" id="PIY89477.1"/>
    </source>
</evidence>
<dbReference type="AlphaFoldDB" id="A0A2M7R6X4"/>
<organism evidence="2 3">
    <name type="scientific">Candidatus Nealsonbacteria bacterium CG_4_10_14_0_8_um_filter_37_14</name>
    <dbReference type="NCBI Taxonomy" id="1974684"/>
    <lineage>
        <taxon>Bacteria</taxon>
        <taxon>Candidatus Nealsoniibacteriota</taxon>
    </lineage>
</organism>
<evidence type="ECO:0000313" key="3">
    <source>
        <dbReference type="Proteomes" id="UP000230767"/>
    </source>
</evidence>
<sequence>MRIKNFIQHILLYRNLENSYTTEGGRGNWVFPRGGKQRAKGERQKPRVGAHSEQSEEWEGGRWVVVWRT</sequence>
<feature type="region of interest" description="Disordered" evidence="1">
    <location>
        <begin position="28"/>
        <end position="55"/>
    </location>
</feature>
<accession>A0A2M7R6X4</accession>
<name>A0A2M7R6X4_9BACT</name>
<dbReference type="EMBL" id="PFLW01000023">
    <property type="protein sequence ID" value="PIY89477.1"/>
    <property type="molecule type" value="Genomic_DNA"/>
</dbReference>
<evidence type="ECO:0000256" key="1">
    <source>
        <dbReference type="SAM" id="MobiDB-lite"/>
    </source>
</evidence>
<comment type="caution">
    <text evidence="2">The sequence shown here is derived from an EMBL/GenBank/DDBJ whole genome shotgun (WGS) entry which is preliminary data.</text>
</comment>
<gene>
    <name evidence="2" type="ORF">COY73_00810</name>
</gene>
<protein>
    <submittedName>
        <fullName evidence="2">Uncharacterized protein</fullName>
    </submittedName>
</protein>
<reference evidence="3" key="1">
    <citation type="submission" date="2017-09" db="EMBL/GenBank/DDBJ databases">
        <title>Depth-based differentiation of microbial function through sediment-hosted aquifers and enrichment of novel symbionts in the deep terrestrial subsurface.</title>
        <authorList>
            <person name="Probst A.J."/>
            <person name="Ladd B."/>
            <person name="Jarett J.K."/>
            <person name="Geller-Mcgrath D.E."/>
            <person name="Sieber C.M.K."/>
            <person name="Emerson J.B."/>
            <person name="Anantharaman K."/>
            <person name="Thomas B.C."/>
            <person name="Malmstrom R."/>
            <person name="Stieglmeier M."/>
            <person name="Klingl A."/>
            <person name="Woyke T."/>
            <person name="Ryan C.M."/>
            <person name="Banfield J.F."/>
        </authorList>
    </citation>
    <scope>NUCLEOTIDE SEQUENCE [LARGE SCALE GENOMIC DNA]</scope>
</reference>